<sequence length="95" mass="10860">MDASRLICEVVKSPRRDEMYLYLDKAQGMAPVPQALRERFGPPIAVMTLLLRAERPLARVDVVKVMTAIRDQGFYLQMPPARDPEMLDLFTPRGE</sequence>
<name>A0A640W8F1_9GAMM</name>
<dbReference type="PROSITE" id="PS51648">
    <property type="entry name" value="YCGL"/>
    <property type="match status" value="1"/>
</dbReference>
<dbReference type="Proteomes" id="UP000466024">
    <property type="component" value="Unassembled WGS sequence"/>
</dbReference>
<evidence type="ECO:0000313" key="4">
    <source>
        <dbReference type="Proteomes" id="UP000466024"/>
    </source>
</evidence>
<dbReference type="AlphaFoldDB" id="A0A640W8F1"/>
<dbReference type="RefSeq" id="WP_149437881.1">
    <property type="nucleotide sequence ID" value="NZ_VTPX01000022.1"/>
</dbReference>
<organism evidence="3 4">
    <name type="scientific">Salinicola corii</name>
    <dbReference type="NCBI Taxonomy" id="2606937"/>
    <lineage>
        <taxon>Bacteria</taxon>
        <taxon>Pseudomonadati</taxon>
        <taxon>Pseudomonadota</taxon>
        <taxon>Gammaproteobacteria</taxon>
        <taxon>Oceanospirillales</taxon>
        <taxon>Halomonadaceae</taxon>
        <taxon>Salinicola</taxon>
    </lineage>
</organism>
<keyword evidence="4" id="KW-1185">Reference proteome</keyword>
<dbReference type="PANTHER" id="PTHR38109:SF1">
    <property type="entry name" value="PROTEIN YCGL"/>
    <property type="match status" value="1"/>
</dbReference>
<gene>
    <name evidence="3" type="ORF">F0A16_20840</name>
</gene>
<dbReference type="HAMAP" id="MF_01866">
    <property type="entry name" value="UPF0745"/>
    <property type="match status" value="1"/>
</dbReference>
<evidence type="ECO:0000256" key="1">
    <source>
        <dbReference type="HAMAP-Rule" id="MF_01866"/>
    </source>
</evidence>
<dbReference type="InterPro" id="IPR038068">
    <property type="entry name" value="YcgL-like_sf"/>
</dbReference>
<comment type="caution">
    <text evidence="3">The sequence shown here is derived from an EMBL/GenBank/DDBJ whole genome shotgun (WGS) entry which is preliminary data.</text>
</comment>
<feature type="domain" description="YcgL" evidence="2">
    <location>
        <begin position="6"/>
        <end position="91"/>
    </location>
</feature>
<reference evidence="3 4" key="1">
    <citation type="submission" date="2019-08" db="EMBL/GenBank/DDBJ databases">
        <title>Bioinformatics analysis of the strain L3 and L5.</title>
        <authorList>
            <person name="Li X."/>
        </authorList>
    </citation>
    <scope>NUCLEOTIDE SEQUENCE [LARGE SCALE GENOMIC DNA]</scope>
    <source>
        <strain evidence="3 4">L3</strain>
    </source>
</reference>
<dbReference type="SUPFAM" id="SSF160191">
    <property type="entry name" value="YcgL-like"/>
    <property type="match status" value="1"/>
</dbReference>
<evidence type="ECO:0000313" key="3">
    <source>
        <dbReference type="EMBL" id="KAA0015447.1"/>
    </source>
</evidence>
<accession>A0A640W8F1</accession>
<protein>
    <recommendedName>
        <fullName evidence="1">YcgL domain-containing protein F0A16_20840</fullName>
    </recommendedName>
</protein>
<dbReference type="InterPro" id="IPR027354">
    <property type="entry name" value="YcgL_dom"/>
</dbReference>
<dbReference type="Pfam" id="PF05166">
    <property type="entry name" value="YcgL"/>
    <property type="match status" value="1"/>
</dbReference>
<dbReference type="Gene3D" id="3.10.510.20">
    <property type="entry name" value="YcgL domain"/>
    <property type="match status" value="1"/>
</dbReference>
<proteinExistence type="inferred from homology"/>
<evidence type="ECO:0000259" key="2">
    <source>
        <dbReference type="PROSITE" id="PS51648"/>
    </source>
</evidence>
<dbReference type="EMBL" id="VTPX01000022">
    <property type="protein sequence ID" value="KAA0015447.1"/>
    <property type="molecule type" value="Genomic_DNA"/>
</dbReference>
<dbReference type="PANTHER" id="PTHR38109">
    <property type="entry name" value="PROTEIN YCGL"/>
    <property type="match status" value="1"/>
</dbReference>